<dbReference type="AlphaFoldDB" id="A0A9Q5ZA68"/>
<protein>
    <submittedName>
        <fullName evidence="1">Uncharacterized protein</fullName>
    </submittedName>
</protein>
<reference evidence="1 2" key="1">
    <citation type="submission" date="2015-02" db="EMBL/GenBank/DDBJ databases">
        <title>Nostoc linckia genome annotation.</title>
        <authorList>
            <person name="Zhou Z."/>
        </authorList>
    </citation>
    <scope>NUCLEOTIDE SEQUENCE [LARGE SCALE GENOMIC DNA]</scope>
    <source>
        <strain evidence="2">z8</strain>
    </source>
</reference>
<organism evidence="1 2">
    <name type="scientific">Nostoc linckia z8</name>
    <dbReference type="NCBI Taxonomy" id="1628746"/>
    <lineage>
        <taxon>Bacteria</taxon>
        <taxon>Bacillati</taxon>
        <taxon>Cyanobacteriota</taxon>
        <taxon>Cyanophyceae</taxon>
        <taxon>Nostocales</taxon>
        <taxon>Nostocaceae</taxon>
        <taxon>Nostoc</taxon>
    </lineage>
</organism>
<proteinExistence type="predicted"/>
<sequence length="164" mass="18580">MCRESRNLEFPQKDTLISIGDVNCHSSYIPHKFTASFASRKNLWRSGTQKQVFDRKIATKTINIGLTQIIILNFKANLTPAKTGVLTWDELDFSIDLLQKTLLQESGKGKRLKGKGKIQNLYPFPLPLFPTYARSLMSGFLKSVQDVIYNLPPRVDALQTLCFA</sequence>
<dbReference type="EMBL" id="LAHD01000063">
    <property type="protein sequence ID" value="PHK01919.1"/>
    <property type="molecule type" value="Genomic_DNA"/>
</dbReference>
<dbReference type="Proteomes" id="UP000222310">
    <property type="component" value="Unassembled WGS sequence"/>
</dbReference>
<accession>A0A9Q5ZA68</accession>
<name>A0A9Q5ZA68_NOSLI</name>
<evidence type="ECO:0000313" key="2">
    <source>
        <dbReference type="Proteomes" id="UP000222310"/>
    </source>
</evidence>
<evidence type="ECO:0000313" key="1">
    <source>
        <dbReference type="EMBL" id="PHK01919.1"/>
    </source>
</evidence>
<comment type="caution">
    <text evidence="1">The sequence shown here is derived from an EMBL/GenBank/DDBJ whole genome shotgun (WGS) entry which is preliminary data.</text>
</comment>
<gene>
    <name evidence="1" type="ORF">VF08_20675</name>
</gene>